<keyword evidence="3" id="KW-1185">Reference proteome</keyword>
<protein>
    <submittedName>
        <fullName evidence="2">Uncharacterized protein</fullName>
    </submittedName>
</protein>
<accession>A0ABQ4U7Q5</accession>
<proteinExistence type="predicted"/>
<dbReference type="RefSeq" id="WP_238222026.1">
    <property type="nucleotide sequence ID" value="NZ_BAAADH010000020.1"/>
</dbReference>
<dbReference type="Proteomes" id="UP001055039">
    <property type="component" value="Unassembled WGS sequence"/>
</dbReference>
<name>A0ABQ4U7Q5_9HYPH</name>
<sequence>MNPISLALTAIRVITTLRPSTPVDAPTPAPAPKRGKKAAPVAVTPRPKNYKPLVLAAATGLTVAAGLYSGHIDGTAALSMISSIDFNGIMAIFQ</sequence>
<feature type="region of interest" description="Disordered" evidence="1">
    <location>
        <begin position="21"/>
        <end position="44"/>
    </location>
</feature>
<evidence type="ECO:0000313" key="3">
    <source>
        <dbReference type="Proteomes" id="UP001055039"/>
    </source>
</evidence>
<gene>
    <name evidence="2" type="ORF">LNAOJCKE_0428</name>
</gene>
<dbReference type="EMBL" id="BPRC01000001">
    <property type="protein sequence ID" value="GJE63234.1"/>
    <property type="molecule type" value="Genomic_DNA"/>
</dbReference>
<evidence type="ECO:0000313" key="2">
    <source>
        <dbReference type="EMBL" id="GJE63234.1"/>
    </source>
</evidence>
<reference evidence="2" key="2">
    <citation type="submission" date="2021-08" db="EMBL/GenBank/DDBJ databases">
        <authorList>
            <person name="Tani A."/>
            <person name="Ola A."/>
            <person name="Ogura Y."/>
            <person name="Katsura K."/>
            <person name="Hayashi T."/>
        </authorList>
    </citation>
    <scope>NUCLEOTIDE SEQUENCE</scope>
    <source>
        <strain evidence="2">NBRC 15686</strain>
    </source>
</reference>
<reference evidence="2" key="1">
    <citation type="journal article" date="2021" name="Front. Microbiol.">
        <title>Comprehensive Comparative Genomics and Phenotyping of Methylobacterium Species.</title>
        <authorList>
            <person name="Alessa O."/>
            <person name="Ogura Y."/>
            <person name="Fujitani Y."/>
            <person name="Takami H."/>
            <person name="Hayashi T."/>
            <person name="Sahin N."/>
            <person name="Tani A."/>
        </authorList>
    </citation>
    <scope>NUCLEOTIDE SEQUENCE</scope>
    <source>
        <strain evidence="2">NBRC 15686</strain>
    </source>
</reference>
<comment type="caution">
    <text evidence="2">The sequence shown here is derived from an EMBL/GenBank/DDBJ whole genome shotgun (WGS) entry which is preliminary data.</text>
</comment>
<organism evidence="2 3">
    <name type="scientific">Methylorubrum aminovorans</name>
    <dbReference type="NCBI Taxonomy" id="269069"/>
    <lineage>
        <taxon>Bacteria</taxon>
        <taxon>Pseudomonadati</taxon>
        <taxon>Pseudomonadota</taxon>
        <taxon>Alphaproteobacteria</taxon>
        <taxon>Hyphomicrobiales</taxon>
        <taxon>Methylobacteriaceae</taxon>
        <taxon>Methylorubrum</taxon>
    </lineage>
</organism>
<evidence type="ECO:0000256" key="1">
    <source>
        <dbReference type="SAM" id="MobiDB-lite"/>
    </source>
</evidence>